<dbReference type="InterPro" id="IPR001304">
    <property type="entry name" value="C-type_lectin-like"/>
</dbReference>
<evidence type="ECO:0000313" key="4">
    <source>
        <dbReference type="Proteomes" id="UP000265140"/>
    </source>
</evidence>
<keyword evidence="1" id="KW-0472">Membrane</keyword>
<dbReference type="InterPro" id="IPR050111">
    <property type="entry name" value="C-type_lectin/snaclec_domain"/>
</dbReference>
<dbReference type="PROSITE" id="PS50041">
    <property type="entry name" value="C_TYPE_LECTIN_2"/>
    <property type="match status" value="1"/>
</dbReference>
<dbReference type="SMART" id="SM00034">
    <property type="entry name" value="CLECT"/>
    <property type="match status" value="1"/>
</dbReference>
<feature type="transmembrane region" description="Helical" evidence="1">
    <location>
        <begin position="17"/>
        <end position="38"/>
    </location>
</feature>
<keyword evidence="4" id="KW-1185">Reference proteome</keyword>
<dbReference type="Proteomes" id="UP000265140">
    <property type="component" value="Chromosome 24"/>
</dbReference>
<name>A0AAY5K6J8_ESOLU</name>
<dbReference type="AlphaFoldDB" id="A0AAY5K6J8"/>
<keyword evidence="1" id="KW-1133">Transmembrane helix</keyword>
<accession>A0AAY5K6J8</accession>
<dbReference type="Gene3D" id="3.10.100.10">
    <property type="entry name" value="Mannose-Binding Protein A, subunit A"/>
    <property type="match status" value="1"/>
</dbReference>
<reference evidence="3" key="3">
    <citation type="submission" date="2025-09" db="UniProtKB">
        <authorList>
            <consortium name="Ensembl"/>
        </authorList>
    </citation>
    <scope>IDENTIFICATION</scope>
</reference>
<dbReference type="PANTHER" id="PTHR22803">
    <property type="entry name" value="MANNOSE, PHOSPHOLIPASE, LECTIN RECEPTOR RELATED"/>
    <property type="match status" value="1"/>
</dbReference>
<dbReference type="Ensembl" id="ENSELUT00000090231.1">
    <property type="protein sequence ID" value="ENSELUP00000084799.1"/>
    <property type="gene ID" value="ENSELUG00000036663.1"/>
</dbReference>
<sequence length="145" mass="16223">MAMLTVLLLSAGKLKNVLFLLQTIIFWHVFSMTGLVFLSPIQNNCLQLGGNLASIHSLAEERFLLSMSLTGSDAGITWIGGNDAVQEGVWLWSDGSKFSYQNWSRGQPSNFNNRENCMEINYGADRGKNDAACWHKFPFLCSRKL</sequence>
<dbReference type="InterPro" id="IPR016187">
    <property type="entry name" value="CTDL_fold"/>
</dbReference>
<feature type="domain" description="C-type lectin" evidence="2">
    <location>
        <begin position="45"/>
        <end position="142"/>
    </location>
</feature>
<protein>
    <recommendedName>
        <fullName evidence="2">C-type lectin domain-containing protein</fullName>
    </recommendedName>
</protein>
<dbReference type="GeneTree" id="ENSGT01150000288191"/>
<dbReference type="SUPFAM" id="SSF56436">
    <property type="entry name" value="C-type lectin-like"/>
    <property type="match status" value="1"/>
</dbReference>
<proteinExistence type="predicted"/>
<organism evidence="3 4">
    <name type="scientific">Esox lucius</name>
    <name type="common">Northern pike</name>
    <dbReference type="NCBI Taxonomy" id="8010"/>
    <lineage>
        <taxon>Eukaryota</taxon>
        <taxon>Metazoa</taxon>
        <taxon>Chordata</taxon>
        <taxon>Craniata</taxon>
        <taxon>Vertebrata</taxon>
        <taxon>Euteleostomi</taxon>
        <taxon>Actinopterygii</taxon>
        <taxon>Neopterygii</taxon>
        <taxon>Teleostei</taxon>
        <taxon>Protacanthopterygii</taxon>
        <taxon>Esociformes</taxon>
        <taxon>Esocidae</taxon>
        <taxon>Esox</taxon>
    </lineage>
</organism>
<evidence type="ECO:0000313" key="3">
    <source>
        <dbReference type="Ensembl" id="ENSELUP00000084799.1"/>
    </source>
</evidence>
<reference evidence="3" key="2">
    <citation type="submission" date="2025-08" db="UniProtKB">
        <authorList>
            <consortium name="Ensembl"/>
        </authorList>
    </citation>
    <scope>IDENTIFICATION</scope>
</reference>
<dbReference type="Pfam" id="PF00059">
    <property type="entry name" value="Lectin_C"/>
    <property type="match status" value="1"/>
</dbReference>
<evidence type="ECO:0000259" key="2">
    <source>
        <dbReference type="PROSITE" id="PS50041"/>
    </source>
</evidence>
<keyword evidence="1" id="KW-0812">Transmembrane</keyword>
<dbReference type="InterPro" id="IPR016186">
    <property type="entry name" value="C-type_lectin-like/link_sf"/>
</dbReference>
<reference evidence="3 4" key="1">
    <citation type="submission" date="2020-02" db="EMBL/GenBank/DDBJ databases">
        <title>Esox lucius (northern pike) genome, fEsoLuc1, primary haplotype.</title>
        <authorList>
            <person name="Myers G."/>
            <person name="Karagic N."/>
            <person name="Meyer A."/>
            <person name="Pippel M."/>
            <person name="Reichard M."/>
            <person name="Winkler S."/>
            <person name="Tracey A."/>
            <person name="Sims Y."/>
            <person name="Howe K."/>
            <person name="Rhie A."/>
            <person name="Formenti G."/>
            <person name="Durbin R."/>
            <person name="Fedrigo O."/>
            <person name="Jarvis E.D."/>
        </authorList>
    </citation>
    <scope>NUCLEOTIDE SEQUENCE [LARGE SCALE GENOMIC DNA]</scope>
</reference>
<evidence type="ECO:0000256" key="1">
    <source>
        <dbReference type="SAM" id="Phobius"/>
    </source>
</evidence>
<dbReference type="CDD" id="cd00037">
    <property type="entry name" value="CLECT"/>
    <property type="match status" value="1"/>
</dbReference>